<evidence type="ECO:0000256" key="2">
    <source>
        <dbReference type="ARBA" id="ARBA00022980"/>
    </source>
</evidence>
<dbReference type="AlphaFoldDB" id="A0A1F8F7Q4"/>
<accession>A0A1F8F7Q4</accession>
<dbReference type="GO" id="GO:0006412">
    <property type="term" value="P:translation"/>
    <property type="evidence" value="ECO:0007669"/>
    <property type="project" value="InterPro"/>
</dbReference>
<keyword evidence="2" id="KW-0689">Ribosomal protein</keyword>
<evidence type="ECO:0000256" key="1">
    <source>
        <dbReference type="ARBA" id="ARBA00006640"/>
    </source>
</evidence>
<dbReference type="GO" id="GO:0005840">
    <property type="term" value="C:ribosome"/>
    <property type="evidence" value="ECO:0007669"/>
    <property type="project" value="UniProtKB-KW"/>
</dbReference>
<comment type="caution">
    <text evidence="5">The sequence shown here is derived from an EMBL/GenBank/DDBJ whole genome shotgun (WGS) entry which is preliminary data.</text>
</comment>
<evidence type="ECO:0000313" key="6">
    <source>
        <dbReference type="Proteomes" id="UP000177167"/>
    </source>
</evidence>
<name>A0A1F8F7Q4_9BACT</name>
<keyword evidence="3" id="KW-0687">Ribonucleoprotein</keyword>
<gene>
    <name evidence="5" type="ORF">A3J46_03705</name>
</gene>
<evidence type="ECO:0000313" key="5">
    <source>
        <dbReference type="EMBL" id="OGN09191.1"/>
    </source>
</evidence>
<comment type="similarity">
    <text evidence="1">Belongs to the bacterial ribosomal protein bS21 family.</text>
</comment>
<evidence type="ECO:0000256" key="3">
    <source>
        <dbReference type="ARBA" id="ARBA00023274"/>
    </source>
</evidence>
<dbReference type="EMBL" id="MGJP01000042">
    <property type="protein sequence ID" value="OGN09191.1"/>
    <property type="molecule type" value="Genomic_DNA"/>
</dbReference>
<dbReference type="GO" id="GO:1990904">
    <property type="term" value="C:ribonucleoprotein complex"/>
    <property type="evidence" value="ECO:0007669"/>
    <property type="project" value="UniProtKB-KW"/>
</dbReference>
<proteinExistence type="inferred from homology"/>
<evidence type="ECO:0000256" key="4">
    <source>
        <dbReference type="ARBA" id="ARBA00035135"/>
    </source>
</evidence>
<protein>
    <recommendedName>
        <fullName evidence="4">Small ribosomal subunit protein bS21</fullName>
    </recommendedName>
</protein>
<dbReference type="Proteomes" id="UP000177167">
    <property type="component" value="Unassembled WGS sequence"/>
</dbReference>
<organism evidence="5 6">
    <name type="scientific">Candidatus Yanofskybacteria bacterium RIFCSPHIGHO2_02_FULL_41_11</name>
    <dbReference type="NCBI Taxonomy" id="1802675"/>
    <lineage>
        <taxon>Bacteria</taxon>
        <taxon>Candidatus Yanofskyibacteriota</taxon>
    </lineage>
</organism>
<dbReference type="Pfam" id="PF01165">
    <property type="entry name" value="Ribosomal_S21"/>
    <property type="match status" value="1"/>
</dbReference>
<dbReference type="InterPro" id="IPR001911">
    <property type="entry name" value="Ribosomal_bS21"/>
</dbReference>
<dbReference type="GO" id="GO:0003735">
    <property type="term" value="F:structural constituent of ribosome"/>
    <property type="evidence" value="ECO:0007669"/>
    <property type="project" value="InterPro"/>
</dbReference>
<sequence length="88" mass="10447">MVKVDRKPNESVGSLLRRFNRFVQQSGVLVKAKTSQFRQRKQTERKEKMAAIMGLHLGALRRRLEKLGKYDEDTFEEEKRKLKQELDL</sequence>
<reference evidence="5 6" key="1">
    <citation type="journal article" date="2016" name="Nat. Commun.">
        <title>Thousands of microbial genomes shed light on interconnected biogeochemical processes in an aquifer system.</title>
        <authorList>
            <person name="Anantharaman K."/>
            <person name="Brown C.T."/>
            <person name="Hug L.A."/>
            <person name="Sharon I."/>
            <person name="Castelle C.J."/>
            <person name="Probst A.J."/>
            <person name="Thomas B.C."/>
            <person name="Singh A."/>
            <person name="Wilkins M.J."/>
            <person name="Karaoz U."/>
            <person name="Brodie E.L."/>
            <person name="Williams K.H."/>
            <person name="Hubbard S.S."/>
            <person name="Banfield J.F."/>
        </authorList>
    </citation>
    <scope>NUCLEOTIDE SEQUENCE [LARGE SCALE GENOMIC DNA]</scope>
</reference>